<dbReference type="Pfam" id="PF14226">
    <property type="entry name" value="DIOX_N"/>
    <property type="match status" value="1"/>
</dbReference>
<dbReference type="SUPFAM" id="SSF51197">
    <property type="entry name" value="Clavaminate synthase-like"/>
    <property type="match status" value="1"/>
</dbReference>
<evidence type="ECO:0000313" key="4">
    <source>
        <dbReference type="EMBL" id="GHP02592.1"/>
    </source>
</evidence>
<dbReference type="PANTHER" id="PTHR47990">
    <property type="entry name" value="2-OXOGLUTARATE (2OG) AND FE(II)-DEPENDENT OXYGENASE SUPERFAMILY PROTEIN-RELATED"/>
    <property type="match status" value="1"/>
</dbReference>
<gene>
    <name evidence="4" type="ORF">PPROV_000134800</name>
</gene>
<reference evidence="4" key="1">
    <citation type="submission" date="2020-10" db="EMBL/GenBank/DDBJ databases">
        <title>Unveiling of a novel bifunctional photoreceptor, Dualchrome1, isolated from a cosmopolitan green alga.</title>
        <authorList>
            <person name="Suzuki S."/>
            <person name="Kawachi M."/>
        </authorList>
    </citation>
    <scope>NUCLEOTIDE SEQUENCE</scope>
    <source>
        <strain evidence="4">NIES 2893</strain>
    </source>
</reference>
<dbReference type="GO" id="GO:0046872">
    <property type="term" value="F:metal ion binding"/>
    <property type="evidence" value="ECO:0007669"/>
    <property type="project" value="UniProtKB-KW"/>
</dbReference>
<keyword evidence="5" id="KW-1185">Reference proteome</keyword>
<dbReference type="OrthoDB" id="288590at2759"/>
<organism evidence="4 5">
    <name type="scientific">Pycnococcus provasolii</name>
    <dbReference type="NCBI Taxonomy" id="41880"/>
    <lineage>
        <taxon>Eukaryota</taxon>
        <taxon>Viridiplantae</taxon>
        <taxon>Chlorophyta</taxon>
        <taxon>Pseudoscourfieldiophyceae</taxon>
        <taxon>Pseudoscourfieldiales</taxon>
        <taxon>Pycnococcaceae</taxon>
        <taxon>Pycnococcus</taxon>
    </lineage>
</organism>
<evidence type="ECO:0000256" key="2">
    <source>
        <dbReference type="SAM" id="MobiDB-lite"/>
    </source>
</evidence>
<evidence type="ECO:0000313" key="5">
    <source>
        <dbReference type="Proteomes" id="UP000660262"/>
    </source>
</evidence>
<evidence type="ECO:0000256" key="1">
    <source>
        <dbReference type="RuleBase" id="RU003682"/>
    </source>
</evidence>
<feature type="region of interest" description="Disordered" evidence="2">
    <location>
        <begin position="73"/>
        <end position="96"/>
    </location>
</feature>
<dbReference type="PRINTS" id="PR00682">
    <property type="entry name" value="IPNSYNTHASE"/>
</dbReference>
<accession>A0A830H7N7</accession>
<dbReference type="Pfam" id="PF03171">
    <property type="entry name" value="2OG-FeII_Oxy"/>
    <property type="match status" value="1"/>
</dbReference>
<comment type="similarity">
    <text evidence="1">Belongs to the iron/ascorbate-dependent oxidoreductase family.</text>
</comment>
<dbReference type="InterPro" id="IPR044861">
    <property type="entry name" value="IPNS-like_FE2OG_OXY"/>
</dbReference>
<dbReference type="EMBL" id="BNJQ01000003">
    <property type="protein sequence ID" value="GHP02592.1"/>
    <property type="molecule type" value="Genomic_DNA"/>
</dbReference>
<dbReference type="Proteomes" id="UP000660262">
    <property type="component" value="Unassembled WGS sequence"/>
</dbReference>
<keyword evidence="1" id="KW-0479">Metal-binding</keyword>
<dbReference type="AlphaFoldDB" id="A0A830H7N7"/>
<keyword evidence="1" id="KW-0408">Iron</keyword>
<dbReference type="InterPro" id="IPR050231">
    <property type="entry name" value="Iron_ascorbate_oxido_reductase"/>
</dbReference>
<dbReference type="Gene3D" id="2.60.120.330">
    <property type="entry name" value="B-lactam Antibiotic, Isopenicillin N Synthase, Chain"/>
    <property type="match status" value="1"/>
</dbReference>
<feature type="domain" description="Fe2OG dioxygenase" evidence="3">
    <location>
        <begin position="170"/>
        <end position="276"/>
    </location>
</feature>
<name>A0A830H7N7_9CHLO</name>
<sequence>MAPNVMVSLPVVDLALQPSVVATAIRHACESRGFFYVTNHGVPREAVDAMFHAAREFFSLPVHLKQTVLQDHNNRGWTPMGEETLDPSSSKRGDSKEGYYIGREAEEDEIGLPLRGANNWPDEEKLGLVNWRRVMEAYHDEMSSLARRLMPVFAEALGLEKNFFDEHFRRPTALLRPLHYAASESSPDEGVFAAGAHSDYGVLTILAVDAEAPGLEIQEANGSWTPVAGGTSGGFCVNIGDLCERWTNGRFRSTVHRVVTKQCQGERWSAAFFWEPEFDVVVTPIVREGEKPHYEPCKYGDYILGKYAATHEGFKDS</sequence>
<protein>
    <recommendedName>
        <fullName evidence="3">Fe2OG dioxygenase domain-containing protein</fullName>
    </recommendedName>
</protein>
<dbReference type="PROSITE" id="PS51471">
    <property type="entry name" value="FE2OG_OXY"/>
    <property type="match status" value="1"/>
</dbReference>
<keyword evidence="1" id="KW-0560">Oxidoreductase</keyword>
<evidence type="ECO:0000259" key="3">
    <source>
        <dbReference type="PROSITE" id="PS51471"/>
    </source>
</evidence>
<dbReference type="InterPro" id="IPR005123">
    <property type="entry name" value="Oxoglu/Fe-dep_dioxygenase_dom"/>
</dbReference>
<dbReference type="InterPro" id="IPR027443">
    <property type="entry name" value="IPNS-like_sf"/>
</dbReference>
<dbReference type="GO" id="GO:0016491">
    <property type="term" value="F:oxidoreductase activity"/>
    <property type="evidence" value="ECO:0007669"/>
    <property type="project" value="UniProtKB-KW"/>
</dbReference>
<proteinExistence type="inferred from homology"/>
<dbReference type="InterPro" id="IPR026992">
    <property type="entry name" value="DIOX_N"/>
</dbReference>
<comment type="caution">
    <text evidence="4">The sequence shown here is derived from an EMBL/GenBank/DDBJ whole genome shotgun (WGS) entry which is preliminary data.</text>
</comment>